<dbReference type="Pfam" id="PF00144">
    <property type="entry name" value="Beta-lactamase"/>
    <property type="match status" value="1"/>
</dbReference>
<keyword evidence="3" id="KW-1185">Reference proteome</keyword>
<dbReference type="InterPro" id="IPR012338">
    <property type="entry name" value="Beta-lactam/transpept-like"/>
</dbReference>
<name>X2BAQ6_CAPTE</name>
<dbReference type="GO" id="GO:0008233">
    <property type="term" value="F:peptidase activity"/>
    <property type="evidence" value="ECO:0007669"/>
    <property type="project" value="TreeGrafter"/>
</dbReference>
<evidence type="ECO:0000259" key="1">
    <source>
        <dbReference type="Pfam" id="PF00144"/>
    </source>
</evidence>
<dbReference type="PANTHER" id="PTHR46520:SF1">
    <property type="entry name" value="SERINE BETA-LACTAMASE-LIKE PROTEIN LACTB, MITOCHONDRIAL"/>
    <property type="match status" value="1"/>
</dbReference>
<sequence>DELGCPGLTVAVSIDGQVVWAEGLGYADIEKRTPCSADTVMRIASISKPITMTAAARLMQAGKLDIDKPVKEYIDAWPQQTYKGQNVDITTRQLVSHMSGIRHYEKDCGKKAKKAKKEGDEDEMNSQKELQMKEYYIKEKFTSVASSLNLFKNDELCSLPGTEYLYTTHGWTAVSAVIEGAAKKPFADLILQMFKDLGLSNTYLDDNGPLIYNRSSYYVKNKKSQIENAPYVDNSYKYAGGGFVSTASDLCRFANVMLFSYQQSPTASTPGYLASDTVKQLWSPVDNTSCSWNPDGGYGMGWVVIPQKKEFECGREQRFSVSHTGAAIGASSALFILPSSDKQGLASAPSGVAVAMICNLQDAGLQKTAEKIAHLFDKV</sequence>
<dbReference type="Gene3D" id="3.40.710.10">
    <property type="entry name" value="DD-peptidase/beta-lactamase superfamily"/>
    <property type="match status" value="1"/>
</dbReference>
<dbReference type="InterPro" id="IPR052794">
    <property type="entry name" value="Mito_Ser_Protease_LACTB"/>
</dbReference>
<feature type="domain" description="Beta-lactamase-related" evidence="1">
    <location>
        <begin position="4"/>
        <end position="362"/>
    </location>
</feature>
<dbReference type="GO" id="GO:0006508">
    <property type="term" value="P:proteolysis"/>
    <property type="evidence" value="ECO:0007669"/>
    <property type="project" value="TreeGrafter"/>
</dbReference>
<evidence type="ECO:0000313" key="3">
    <source>
        <dbReference type="Proteomes" id="UP000014760"/>
    </source>
</evidence>
<dbReference type="PANTHER" id="PTHR46520">
    <property type="entry name" value="SERINE BETA-LACTAMASE-LIKE PROTEIN LACTB, MITOCHONDRIAL"/>
    <property type="match status" value="1"/>
</dbReference>
<evidence type="ECO:0000313" key="2">
    <source>
        <dbReference type="EnsemblMetazoa" id="CapteP89169"/>
    </source>
</evidence>
<organism evidence="2 3">
    <name type="scientific">Capitella teleta</name>
    <name type="common">Polychaete worm</name>
    <dbReference type="NCBI Taxonomy" id="283909"/>
    <lineage>
        <taxon>Eukaryota</taxon>
        <taxon>Metazoa</taxon>
        <taxon>Spiralia</taxon>
        <taxon>Lophotrochozoa</taxon>
        <taxon>Annelida</taxon>
        <taxon>Polychaeta</taxon>
        <taxon>Sedentaria</taxon>
        <taxon>Scolecida</taxon>
        <taxon>Capitellidae</taxon>
        <taxon>Capitella</taxon>
    </lineage>
</organism>
<dbReference type="AlphaFoldDB" id="X2BAQ6"/>
<dbReference type="GO" id="GO:0005739">
    <property type="term" value="C:mitochondrion"/>
    <property type="evidence" value="ECO:0007669"/>
    <property type="project" value="TreeGrafter"/>
</dbReference>
<dbReference type="EnsemblMetazoa" id="CapteT89169">
    <property type="protein sequence ID" value="CapteP89169"/>
    <property type="gene ID" value="CapteG89169"/>
</dbReference>
<protein>
    <recommendedName>
        <fullName evidence="1">Beta-lactamase-related domain-containing protein</fullName>
    </recommendedName>
</protein>
<dbReference type="EMBL" id="AMQN01000402">
    <property type="status" value="NOT_ANNOTATED_CDS"/>
    <property type="molecule type" value="Genomic_DNA"/>
</dbReference>
<dbReference type="HOGENOM" id="CLU_020027_6_0_1"/>
<accession>X2BAQ6</accession>
<dbReference type="OMA" id="CCRQQRH"/>
<proteinExistence type="predicted"/>
<dbReference type="SUPFAM" id="SSF56601">
    <property type="entry name" value="beta-lactamase/transpeptidase-like"/>
    <property type="match status" value="1"/>
</dbReference>
<dbReference type="OrthoDB" id="5946976at2759"/>
<dbReference type="InterPro" id="IPR001466">
    <property type="entry name" value="Beta-lactam-related"/>
</dbReference>
<dbReference type="Proteomes" id="UP000014760">
    <property type="component" value="Unassembled WGS sequence"/>
</dbReference>
<reference evidence="2" key="3">
    <citation type="submission" date="2015-06" db="UniProtKB">
        <authorList>
            <consortium name="EnsemblMetazoa"/>
        </authorList>
    </citation>
    <scope>IDENTIFICATION</scope>
</reference>
<reference evidence="3" key="1">
    <citation type="submission" date="2012-12" db="EMBL/GenBank/DDBJ databases">
        <authorList>
            <person name="Hellsten U."/>
            <person name="Grimwood J."/>
            <person name="Chapman J.A."/>
            <person name="Shapiro H."/>
            <person name="Aerts A."/>
            <person name="Otillar R.P."/>
            <person name="Terry A.Y."/>
            <person name="Boore J.L."/>
            <person name="Simakov O."/>
            <person name="Marletaz F."/>
            <person name="Cho S.-J."/>
            <person name="Edsinger-Gonzales E."/>
            <person name="Havlak P."/>
            <person name="Kuo D.-H."/>
            <person name="Larsson T."/>
            <person name="Lv J."/>
            <person name="Arendt D."/>
            <person name="Savage R."/>
            <person name="Osoegawa K."/>
            <person name="de Jong P."/>
            <person name="Lindberg D.R."/>
            <person name="Seaver E.C."/>
            <person name="Weisblat D.A."/>
            <person name="Putnam N.H."/>
            <person name="Grigoriev I.V."/>
            <person name="Rokhsar D.S."/>
        </authorList>
    </citation>
    <scope>NUCLEOTIDE SEQUENCE</scope>
    <source>
        <strain evidence="3">I ESC-2004</strain>
    </source>
</reference>
<reference evidence="3" key="2">
    <citation type="journal article" date="2013" name="Nature">
        <title>Insights into bilaterian evolution from three spiralian genomes.</title>
        <authorList>
            <person name="Simakov O."/>
            <person name="Marletaz F."/>
            <person name="Cho S.J."/>
            <person name="Edsinger-Gonzales E."/>
            <person name="Havlak P."/>
            <person name="Hellsten U."/>
            <person name="Kuo D.H."/>
            <person name="Larsson T."/>
            <person name="Lv J."/>
            <person name="Arendt D."/>
            <person name="Savage R."/>
            <person name="Osoegawa K."/>
            <person name="de Jong P."/>
            <person name="Grimwood J."/>
            <person name="Chapman J.A."/>
            <person name="Shapiro H."/>
            <person name="Aerts A."/>
            <person name="Otillar R.P."/>
            <person name="Terry A.Y."/>
            <person name="Boore J.L."/>
            <person name="Grigoriev I.V."/>
            <person name="Lindberg D.R."/>
            <person name="Seaver E.C."/>
            <person name="Weisblat D.A."/>
            <person name="Putnam N.H."/>
            <person name="Rokhsar D.S."/>
        </authorList>
    </citation>
    <scope>NUCLEOTIDE SEQUENCE</scope>
    <source>
        <strain evidence="3">I ESC-2004</strain>
    </source>
</reference>
<dbReference type="GO" id="GO:0019216">
    <property type="term" value="P:regulation of lipid metabolic process"/>
    <property type="evidence" value="ECO:0007669"/>
    <property type="project" value="TreeGrafter"/>
</dbReference>